<dbReference type="GO" id="GO:0005524">
    <property type="term" value="F:ATP binding"/>
    <property type="evidence" value="ECO:0007669"/>
    <property type="project" value="UniProtKB-UniRule"/>
</dbReference>
<evidence type="ECO:0000259" key="18">
    <source>
        <dbReference type="PROSITE" id="PS50001"/>
    </source>
</evidence>
<dbReference type="InterPro" id="IPR008266">
    <property type="entry name" value="Tyr_kinase_AS"/>
</dbReference>
<sequence length="487" mass="54692">MFSRKKIKRSNRSSDGVGNGKDVFGTVSENRTKGGQKSGEIQTKGRGKKKKRTMESVEQTEDNHGLETREEMSKDVKESDPIYTQMVTVAEKTLATAPWYHGLMPRDDIEGLLTKDGDFLVRKTEVGAVTHFALSIYAKQKCHHFLAKTTAEGKWYVGTNPAEHEMLGDMLDSYIKNQTPFHGTYMKTPISRPEWYVLHDNVKLIKKLGEGNFGEVHLGELLIQNSKMVPVAVKTLKGKLGKKERSNFVKEATMMRKFKHPNIVRILGVASQKEPIMIILELASGGCLKSHMKDSPEKDMPNEKLTRYTLEGAQGMEYLSDNGLIHRDIAARNCLLSSTDNVKIADFGLSVANANKGQITETKLSKMPVKWLAPETLTKGVFNQKTDVWSFGIMMWEIYSRGKKEPYANMSNTDARKAIVNELRLQPPDGTPPEIGELMTSCWKSNPDDRPTFKMLVQKLGGKPATCSPVLDEKDNFIPEEYFNLPA</sequence>
<evidence type="ECO:0000256" key="17">
    <source>
        <dbReference type="SAM" id="MobiDB-lite"/>
    </source>
</evidence>
<dbReference type="SMART" id="SM00219">
    <property type="entry name" value="TyrKc"/>
    <property type="match status" value="1"/>
</dbReference>
<dbReference type="SUPFAM" id="SSF56112">
    <property type="entry name" value="Protein kinase-like (PK-like)"/>
    <property type="match status" value="1"/>
</dbReference>
<dbReference type="SMART" id="SM00252">
    <property type="entry name" value="SH2"/>
    <property type="match status" value="1"/>
</dbReference>
<name>A0A7E4URD2_PANRE</name>
<feature type="compositionally biased region" description="Basic residues" evidence="17">
    <location>
        <begin position="1"/>
        <end position="11"/>
    </location>
</feature>
<evidence type="ECO:0000256" key="5">
    <source>
        <dbReference type="ARBA" id="ARBA00022679"/>
    </source>
</evidence>
<keyword evidence="9 14" id="KW-0727">SH2 domain</keyword>
<dbReference type="WBParaSite" id="Pan_g11912.t1">
    <property type="protein sequence ID" value="Pan_g11912.t1"/>
    <property type="gene ID" value="Pan_g11912"/>
</dbReference>
<dbReference type="InterPro" id="IPR050198">
    <property type="entry name" value="Non-receptor_tyrosine_kinases"/>
</dbReference>
<feature type="domain" description="Protein kinase" evidence="19">
    <location>
        <begin position="202"/>
        <end position="471"/>
    </location>
</feature>
<dbReference type="PROSITE" id="PS00107">
    <property type="entry name" value="PROTEIN_KINASE_ATP"/>
    <property type="match status" value="1"/>
</dbReference>
<proteinExistence type="inferred from homology"/>
<evidence type="ECO:0000259" key="19">
    <source>
        <dbReference type="PROSITE" id="PS50011"/>
    </source>
</evidence>
<dbReference type="Gene3D" id="1.10.510.10">
    <property type="entry name" value="Transferase(Phosphotransferase) domain 1"/>
    <property type="match status" value="1"/>
</dbReference>
<dbReference type="GO" id="GO:0005737">
    <property type="term" value="C:cytoplasm"/>
    <property type="evidence" value="ECO:0007669"/>
    <property type="project" value="UniProtKB-SubCell"/>
</dbReference>
<feature type="binding site" evidence="15">
    <location>
        <position position="234"/>
    </location>
    <ligand>
        <name>ATP</name>
        <dbReference type="ChEBI" id="CHEBI:30616"/>
    </ligand>
</feature>
<keyword evidence="5 16" id="KW-0808">Transferase</keyword>
<evidence type="ECO:0000256" key="6">
    <source>
        <dbReference type="ARBA" id="ARBA00022741"/>
    </source>
</evidence>
<comment type="catalytic activity">
    <reaction evidence="12 16">
        <text>L-tyrosyl-[protein] + ATP = O-phospho-L-tyrosyl-[protein] + ADP + H(+)</text>
        <dbReference type="Rhea" id="RHEA:10596"/>
        <dbReference type="Rhea" id="RHEA-COMP:10136"/>
        <dbReference type="Rhea" id="RHEA-COMP:20101"/>
        <dbReference type="ChEBI" id="CHEBI:15378"/>
        <dbReference type="ChEBI" id="CHEBI:30616"/>
        <dbReference type="ChEBI" id="CHEBI:46858"/>
        <dbReference type="ChEBI" id="CHEBI:61978"/>
        <dbReference type="ChEBI" id="CHEBI:456216"/>
        <dbReference type="EC" id="2.7.10.2"/>
    </reaction>
</comment>
<dbReference type="PRINTS" id="PR00109">
    <property type="entry name" value="TYRKINASE"/>
</dbReference>
<dbReference type="SUPFAM" id="SSF55550">
    <property type="entry name" value="SH2 domain"/>
    <property type="match status" value="1"/>
</dbReference>
<dbReference type="InterPro" id="IPR000719">
    <property type="entry name" value="Prot_kinase_dom"/>
</dbReference>
<evidence type="ECO:0000256" key="13">
    <source>
        <dbReference type="ARBA" id="ARBA00061333"/>
    </source>
</evidence>
<evidence type="ECO:0000256" key="7">
    <source>
        <dbReference type="ARBA" id="ARBA00022777"/>
    </source>
</evidence>
<dbReference type="InterPro" id="IPR036860">
    <property type="entry name" value="SH2_dom_sf"/>
</dbReference>
<dbReference type="PROSITE" id="PS00109">
    <property type="entry name" value="PROTEIN_KINASE_TYR"/>
    <property type="match status" value="1"/>
</dbReference>
<evidence type="ECO:0000256" key="14">
    <source>
        <dbReference type="PROSITE-ProRule" id="PRU00191"/>
    </source>
</evidence>
<evidence type="ECO:0000256" key="4">
    <source>
        <dbReference type="ARBA" id="ARBA00022490"/>
    </source>
</evidence>
<dbReference type="GO" id="GO:0004715">
    <property type="term" value="F:non-membrane spanning protein tyrosine kinase activity"/>
    <property type="evidence" value="ECO:0007669"/>
    <property type="project" value="UniProtKB-EC"/>
</dbReference>
<reference evidence="21" key="2">
    <citation type="submission" date="2020-10" db="UniProtKB">
        <authorList>
            <consortium name="WormBaseParasite"/>
        </authorList>
    </citation>
    <scope>IDENTIFICATION</scope>
</reference>
<evidence type="ECO:0000256" key="2">
    <source>
        <dbReference type="ARBA" id="ARBA00004496"/>
    </source>
</evidence>
<dbReference type="InterPro" id="IPR001245">
    <property type="entry name" value="Ser-Thr/Tyr_kinase_cat_dom"/>
</dbReference>
<keyword evidence="20" id="KW-1185">Reference proteome</keyword>
<dbReference type="CDD" id="cd00192">
    <property type="entry name" value="PTKc"/>
    <property type="match status" value="1"/>
</dbReference>
<dbReference type="CDD" id="cd10361">
    <property type="entry name" value="SH2_Fps_family"/>
    <property type="match status" value="1"/>
</dbReference>
<evidence type="ECO:0000256" key="8">
    <source>
        <dbReference type="ARBA" id="ARBA00022840"/>
    </source>
</evidence>
<dbReference type="Pfam" id="PF00017">
    <property type="entry name" value="SH2"/>
    <property type="match status" value="1"/>
</dbReference>
<feature type="domain" description="SH2" evidence="18">
    <location>
        <begin position="99"/>
        <end position="190"/>
    </location>
</feature>
<dbReference type="Pfam" id="PF07714">
    <property type="entry name" value="PK_Tyr_Ser-Thr"/>
    <property type="match status" value="1"/>
</dbReference>
<keyword evidence="11 16" id="KW-0829">Tyrosine-protein kinase</keyword>
<dbReference type="InterPro" id="IPR035849">
    <property type="entry name" value="Fes/Fps/Fer_SH2"/>
</dbReference>
<feature type="compositionally biased region" description="Polar residues" evidence="17">
    <location>
        <begin position="27"/>
        <end position="41"/>
    </location>
</feature>
<accession>A0A7E4URD2</accession>
<keyword evidence="10" id="KW-0472">Membrane</keyword>
<protein>
    <recommendedName>
        <fullName evidence="16">Tyrosine-protein kinase</fullName>
        <ecNumber evidence="16">2.7.10.2</ecNumber>
    </recommendedName>
</protein>
<dbReference type="EC" id="2.7.10.2" evidence="16"/>
<dbReference type="PANTHER" id="PTHR24418">
    <property type="entry name" value="TYROSINE-PROTEIN KINASE"/>
    <property type="match status" value="1"/>
</dbReference>
<dbReference type="FunFam" id="3.30.200.20:FF:000194">
    <property type="entry name" value="protein-tyrosine kinase 2-beta isoform X1"/>
    <property type="match status" value="1"/>
</dbReference>
<dbReference type="InterPro" id="IPR017441">
    <property type="entry name" value="Protein_kinase_ATP_BS"/>
</dbReference>
<dbReference type="InterPro" id="IPR000980">
    <property type="entry name" value="SH2"/>
</dbReference>
<keyword evidence="7 16" id="KW-0418">Kinase</keyword>
<dbReference type="InterPro" id="IPR020635">
    <property type="entry name" value="Tyr_kinase_cat_dom"/>
</dbReference>
<keyword evidence="4" id="KW-0963">Cytoplasm</keyword>
<comment type="similarity">
    <text evidence="13">Belongs to the protein kinase superfamily. Tyr protein kinase family. Fes/fps subfamily.</text>
</comment>
<evidence type="ECO:0000256" key="15">
    <source>
        <dbReference type="PROSITE-ProRule" id="PRU10141"/>
    </source>
</evidence>
<keyword evidence="3" id="KW-1003">Cell membrane</keyword>
<feature type="region of interest" description="Disordered" evidence="17">
    <location>
        <begin position="1"/>
        <end position="78"/>
    </location>
</feature>
<organism evidence="20 21">
    <name type="scientific">Panagrellus redivivus</name>
    <name type="common">Microworm</name>
    <dbReference type="NCBI Taxonomy" id="6233"/>
    <lineage>
        <taxon>Eukaryota</taxon>
        <taxon>Metazoa</taxon>
        <taxon>Ecdysozoa</taxon>
        <taxon>Nematoda</taxon>
        <taxon>Chromadorea</taxon>
        <taxon>Rhabditida</taxon>
        <taxon>Tylenchina</taxon>
        <taxon>Panagrolaimomorpha</taxon>
        <taxon>Panagrolaimoidea</taxon>
        <taxon>Panagrolaimidae</taxon>
        <taxon>Panagrellus</taxon>
    </lineage>
</organism>
<reference evidence="20" key="1">
    <citation type="journal article" date="2013" name="Genetics">
        <title>The draft genome and transcriptome of Panagrellus redivivus are shaped by the harsh demands of a free-living lifestyle.</title>
        <authorList>
            <person name="Srinivasan J."/>
            <person name="Dillman A.R."/>
            <person name="Macchietto M.G."/>
            <person name="Heikkinen L."/>
            <person name="Lakso M."/>
            <person name="Fracchia K.M."/>
            <person name="Antoshechkin I."/>
            <person name="Mortazavi A."/>
            <person name="Wong G."/>
            <person name="Sternberg P.W."/>
        </authorList>
    </citation>
    <scope>NUCLEOTIDE SEQUENCE [LARGE SCALE GENOMIC DNA]</scope>
    <source>
        <strain evidence="20">MT8872</strain>
    </source>
</reference>
<evidence type="ECO:0000256" key="16">
    <source>
        <dbReference type="RuleBase" id="RU362096"/>
    </source>
</evidence>
<feature type="compositionally biased region" description="Basic and acidic residues" evidence="17">
    <location>
        <begin position="61"/>
        <end position="78"/>
    </location>
</feature>
<dbReference type="AlphaFoldDB" id="A0A7E4URD2"/>
<evidence type="ECO:0000256" key="11">
    <source>
        <dbReference type="ARBA" id="ARBA00023137"/>
    </source>
</evidence>
<dbReference type="Gene3D" id="3.30.505.10">
    <property type="entry name" value="SH2 domain"/>
    <property type="match status" value="1"/>
</dbReference>
<evidence type="ECO:0000256" key="1">
    <source>
        <dbReference type="ARBA" id="ARBA00004202"/>
    </source>
</evidence>
<evidence type="ECO:0000256" key="3">
    <source>
        <dbReference type="ARBA" id="ARBA00022475"/>
    </source>
</evidence>
<dbReference type="Proteomes" id="UP000492821">
    <property type="component" value="Unassembled WGS sequence"/>
</dbReference>
<dbReference type="GO" id="GO:0005886">
    <property type="term" value="C:plasma membrane"/>
    <property type="evidence" value="ECO:0007669"/>
    <property type="project" value="UniProtKB-SubCell"/>
</dbReference>
<evidence type="ECO:0000313" key="21">
    <source>
        <dbReference type="WBParaSite" id="Pan_g11912.t1"/>
    </source>
</evidence>
<evidence type="ECO:0000256" key="12">
    <source>
        <dbReference type="ARBA" id="ARBA00051245"/>
    </source>
</evidence>
<keyword evidence="8 15" id="KW-0067">ATP-binding</keyword>
<keyword evidence="6 15" id="KW-0547">Nucleotide-binding</keyword>
<dbReference type="PROSITE" id="PS50011">
    <property type="entry name" value="PROTEIN_KINASE_DOM"/>
    <property type="match status" value="1"/>
</dbReference>
<comment type="subcellular location">
    <subcellularLocation>
        <location evidence="1">Cell membrane</location>
        <topology evidence="1">Peripheral membrane protein</topology>
    </subcellularLocation>
    <subcellularLocation>
        <location evidence="2">Cytoplasm</location>
    </subcellularLocation>
</comment>
<dbReference type="PROSITE" id="PS50001">
    <property type="entry name" value="SH2"/>
    <property type="match status" value="1"/>
</dbReference>
<evidence type="ECO:0000256" key="10">
    <source>
        <dbReference type="ARBA" id="ARBA00023136"/>
    </source>
</evidence>
<dbReference type="InterPro" id="IPR011009">
    <property type="entry name" value="Kinase-like_dom_sf"/>
</dbReference>
<evidence type="ECO:0000313" key="20">
    <source>
        <dbReference type="Proteomes" id="UP000492821"/>
    </source>
</evidence>
<evidence type="ECO:0000256" key="9">
    <source>
        <dbReference type="ARBA" id="ARBA00022999"/>
    </source>
</evidence>